<dbReference type="PANTHER" id="PTHR46424">
    <property type="entry name" value="UBX DOMAIN-CONTAINING PROTEIN 4"/>
    <property type="match status" value="1"/>
</dbReference>
<accession>A0A6P8IUZ8</accession>
<feature type="transmembrane region" description="Helical" evidence="8">
    <location>
        <begin position="361"/>
        <end position="380"/>
    </location>
</feature>
<evidence type="ECO:0000256" key="5">
    <source>
        <dbReference type="ARBA" id="ARBA00041575"/>
    </source>
</evidence>
<comment type="subunit">
    <text evidence="3">Directly interacts with VCP. Interacts with UBQLN1. Forms a complex with VCP and UBQLN1.</text>
</comment>
<keyword evidence="8" id="KW-0812">Transmembrane</keyword>
<feature type="compositionally biased region" description="Polar residues" evidence="7">
    <location>
        <begin position="129"/>
        <end position="144"/>
    </location>
</feature>
<dbReference type="CDD" id="cd16117">
    <property type="entry name" value="UBX_UBXN4"/>
    <property type="match status" value="1"/>
</dbReference>
<dbReference type="AlphaFoldDB" id="A0A6P8IUZ8"/>
<dbReference type="Pfam" id="PF00789">
    <property type="entry name" value="UBX"/>
    <property type="match status" value="1"/>
</dbReference>
<feature type="region of interest" description="Disordered" evidence="7">
    <location>
        <begin position="224"/>
        <end position="269"/>
    </location>
</feature>
<evidence type="ECO:0000256" key="1">
    <source>
        <dbReference type="ARBA" id="ARBA00004406"/>
    </source>
</evidence>
<dbReference type="OrthoDB" id="2445133at2759"/>
<dbReference type="RefSeq" id="XP_031570767.1">
    <property type="nucleotide sequence ID" value="XM_031714907.1"/>
</dbReference>
<dbReference type="InterPro" id="IPR036249">
    <property type="entry name" value="Thioredoxin-like_sf"/>
</dbReference>
<evidence type="ECO:0000259" key="9">
    <source>
        <dbReference type="PROSITE" id="PS50033"/>
    </source>
</evidence>
<dbReference type="GeneID" id="116305074"/>
<feature type="domain" description="UBX" evidence="9">
    <location>
        <begin position="266"/>
        <end position="344"/>
    </location>
</feature>
<dbReference type="Gene3D" id="3.40.30.10">
    <property type="entry name" value="Glutaredoxin"/>
    <property type="match status" value="1"/>
</dbReference>
<dbReference type="Proteomes" id="UP000515163">
    <property type="component" value="Unplaced"/>
</dbReference>
<dbReference type="KEGG" id="aten:116305074"/>
<dbReference type="InterPro" id="IPR001012">
    <property type="entry name" value="UBX_dom"/>
</dbReference>
<evidence type="ECO:0000313" key="10">
    <source>
        <dbReference type="Proteomes" id="UP000515163"/>
    </source>
</evidence>
<dbReference type="SUPFAM" id="SSF52833">
    <property type="entry name" value="Thioredoxin-like"/>
    <property type="match status" value="1"/>
</dbReference>
<dbReference type="GO" id="GO:0036503">
    <property type="term" value="P:ERAD pathway"/>
    <property type="evidence" value="ECO:0007669"/>
    <property type="project" value="TreeGrafter"/>
</dbReference>
<evidence type="ECO:0000256" key="6">
    <source>
        <dbReference type="ARBA" id="ARBA00046062"/>
    </source>
</evidence>
<evidence type="ECO:0000313" key="11">
    <source>
        <dbReference type="RefSeq" id="XP_031570767.1"/>
    </source>
</evidence>
<dbReference type="GO" id="GO:0006986">
    <property type="term" value="P:response to unfolded protein"/>
    <property type="evidence" value="ECO:0007669"/>
    <property type="project" value="UniProtKB-KW"/>
</dbReference>
<evidence type="ECO:0000256" key="7">
    <source>
        <dbReference type="SAM" id="MobiDB-lite"/>
    </source>
</evidence>
<reference evidence="11" key="1">
    <citation type="submission" date="2025-08" db="UniProtKB">
        <authorList>
            <consortium name="RefSeq"/>
        </authorList>
    </citation>
    <scope>IDENTIFICATION</scope>
    <source>
        <tissue evidence="11">Tentacle</tissue>
    </source>
</reference>
<dbReference type="Gene3D" id="3.10.20.90">
    <property type="entry name" value="Phosphatidylinositol 3-kinase Catalytic Subunit, Chain A, domain 1"/>
    <property type="match status" value="1"/>
</dbReference>
<dbReference type="PROSITE" id="PS50033">
    <property type="entry name" value="UBX"/>
    <property type="match status" value="1"/>
</dbReference>
<name>A0A6P8IUZ8_ACTTE</name>
<comment type="subcellular location">
    <subcellularLocation>
        <location evidence="1">Endoplasmic reticulum membrane</location>
        <topology evidence="1">Peripheral membrane protein</topology>
    </subcellularLocation>
</comment>
<feature type="region of interest" description="Disordered" evidence="7">
    <location>
        <begin position="129"/>
        <end position="197"/>
    </location>
</feature>
<keyword evidence="8" id="KW-1133">Transmembrane helix</keyword>
<proteinExistence type="predicted"/>
<evidence type="ECO:0000256" key="2">
    <source>
        <dbReference type="ARBA" id="ARBA00023230"/>
    </source>
</evidence>
<evidence type="ECO:0000256" key="3">
    <source>
        <dbReference type="ARBA" id="ARBA00038812"/>
    </source>
</evidence>
<feature type="region of interest" description="Disordered" evidence="7">
    <location>
        <begin position="391"/>
        <end position="457"/>
    </location>
</feature>
<feature type="compositionally biased region" description="Low complexity" evidence="7">
    <location>
        <begin position="251"/>
        <end position="260"/>
    </location>
</feature>
<sequence length="457" mass="51142">MLWFSGSIPEAIVSSKQRKLPFVVYIEGEDDSSNSMNTVWEDPKVTELFTSDKCVAIKLKKDSEECTQFSQLYPVVCVPSVFFIDQNGMPLELVGGAVGVDEFIGKTSTAFETFQKQISSVQESIQLAPLSSTSNAQEATPSSTVEERVERAKRLIEEKRKEKQEKEKREQLEKETKRRQEGQELTLAKKEKEDRKQREIVNQIREDKAKEKAAREAVLKQIAQDKAEREVRRQNELRERKLAPTVADVPSTSQSGSSDSRTPTKPTSTITRLQFRLPDGSSVMHTFQADALLEAARQFIESQMDSGFNSITLSTVYPRRQLTEEDMNMTLTSLQLVPSATLIVSPGSSTSSAVATSSSSGFSGIVMIILAPFLAIYNFVKVFIFGGSDNPRGSYGGQSNEPRREEVKERGTDSSNLRRRTGNQGIANKEGNIHRLRNKDDDDDENNTWNGNSTQQM</sequence>
<keyword evidence="8" id="KW-0472">Membrane</keyword>
<keyword evidence="2" id="KW-0834">Unfolded protein response</keyword>
<feature type="compositionally biased region" description="Basic and acidic residues" evidence="7">
    <location>
        <begin position="145"/>
        <end position="197"/>
    </location>
</feature>
<feature type="compositionally biased region" description="Basic and acidic residues" evidence="7">
    <location>
        <begin position="224"/>
        <end position="242"/>
    </location>
</feature>
<dbReference type="Pfam" id="PF23187">
    <property type="entry name" value="UBX7_N"/>
    <property type="match status" value="1"/>
</dbReference>
<feature type="compositionally biased region" description="Polar residues" evidence="7">
    <location>
        <begin position="447"/>
        <end position="457"/>
    </location>
</feature>
<dbReference type="SUPFAM" id="SSF54236">
    <property type="entry name" value="Ubiquitin-like"/>
    <property type="match status" value="1"/>
</dbReference>
<organism evidence="10 11">
    <name type="scientific">Actinia tenebrosa</name>
    <name type="common">Australian red waratah sea anemone</name>
    <dbReference type="NCBI Taxonomy" id="6105"/>
    <lineage>
        <taxon>Eukaryota</taxon>
        <taxon>Metazoa</taxon>
        <taxon>Cnidaria</taxon>
        <taxon>Anthozoa</taxon>
        <taxon>Hexacorallia</taxon>
        <taxon>Actiniaria</taxon>
        <taxon>Actiniidae</taxon>
        <taxon>Actinia</taxon>
    </lineage>
</organism>
<keyword evidence="10" id="KW-1185">Reference proteome</keyword>
<protein>
    <recommendedName>
        <fullName evidence="4">UBX domain-containing protein 4</fullName>
    </recommendedName>
    <alternativeName>
        <fullName evidence="5">UBX domain-containing protein 2</fullName>
    </alternativeName>
</protein>
<dbReference type="FunCoup" id="A0A6P8IUZ8">
    <property type="interactions" value="2514"/>
</dbReference>
<evidence type="ECO:0000256" key="4">
    <source>
        <dbReference type="ARBA" id="ARBA00040925"/>
    </source>
</evidence>
<gene>
    <name evidence="11" type="primary">LOC116305074</name>
</gene>
<dbReference type="SMART" id="SM00166">
    <property type="entry name" value="UBX"/>
    <property type="match status" value="1"/>
</dbReference>
<dbReference type="InterPro" id="IPR029071">
    <property type="entry name" value="Ubiquitin-like_domsf"/>
</dbReference>
<feature type="compositionally biased region" description="Basic and acidic residues" evidence="7">
    <location>
        <begin position="401"/>
        <end position="412"/>
    </location>
</feature>
<dbReference type="InParanoid" id="A0A6P8IUZ8"/>
<dbReference type="PANTHER" id="PTHR46424:SF1">
    <property type="entry name" value="UBX DOMAIN-CONTAINING PROTEIN 4"/>
    <property type="match status" value="1"/>
</dbReference>
<comment type="function">
    <text evidence="6">Involved in endoplasmic reticulum-associated protein degradation (ERAD). Acts as a platform to recruit both UBQLN1 and VCP to the ER during ERAD.</text>
</comment>
<evidence type="ECO:0000256" key="8">
    <source>
        <dbReference type="SAM" id="Phobius"/>
    </source>
</evidence>
<dbReference type="GO" id="GO:0005789">
    <property type="term" value="C:endoplasmic reticulum membrane"/>
    <property type="evidence" value="ECO:0007669"/>
    <property type="project" value="UniProtKB-SubCell"/>
</dbReference>